<gene>
    <name evidence="2" type="ORF">N0V87_008930</name>
</gene>
<dbReference type="SUPFAM" id="SSF55486">
    <property type="entry name" value="Metalloproteases ('zincins'), catalytic domain"/>
    <property type="match status" value="1"/>
</dbReference>
<dbReference type="Proteomes" id="UP001140562">
    <property type="component" value="Unassembled WGS sequence"/>
</dbReference>
<dbReference type="EMBL" id="JAPEUV010000139">
    <property type="protein sequence ID" value="KAJ4331752.1"/>
    <property type="molecule type" value="Genomic_DNA"/>
</dbReference>
<keyword evidence="3" id="KW-1185">Reference proteome</keyword>
<sequence>MRLLLPFYGLLTTLPLAVNAFKCSTSSDTIMTHNASSIERLQARSASAIKTRFAMPWPVVTNTKTKTRTRAVKYCYGDEYTRNLLDCKVQAAFTMWAERLGYPAGPETGHSLSWDEADDKNEDPKKRKHEYCFLPGLDENGEAVWSDKVAKDHLIIIESLGTSSWSTQVSSLILNSLINKNVVFGMVHEFTRNDRDEYVLYTCSNIKGYSDAVAKAKAAEPTLSDDHIHDSLCNNKDFAVKYSFLGSQYVKNQDGRVGDDSPKFDVDSIMMYSSWGFANDEDACDKDKMKCPLLKYPPPEYQFGDVKIPEMIEDPESPSAGDIAWLKQYYPPEH</sequence>
<evidence type="ECO:0000256" key="1">
    <source>
        <dbReference type="SAM" id="SignalP"/>
    </source>
</evidence>
<feature type="chain" id="PRO_5040976130" evidence="1">
    <location>
        <begin position="21"/>
        <end position="334"/>
    </location>
</feature>
<dbReference type="InterPro" id="IPR024079">
    <property type="entry name" value="MetalloPept_cat_dom_sf"/>
</dbReference>
<keyword evidence="1" id="KW-0732">Signal</keyword>
<evidence type="ECO:0000313" key="3">
    <source>
        <dbReference type="Proteomes" id="UP001140562"/>
    </source>
</evidence>
<evidence type="ECO:0000313" key="2">
    <source>
        <dbReference type="EMBL" id="KAJ4331752.1"/>
    </source>
</evidence>
<dbReference type="OrthoDB" id="291007at2759"/>
<dbReference type="AlphaFoldDB" id="A0A9W8WS63"/>
<dbReference type="GO" id="GO:0008237">
    <property type="term" value="F:metallopeptidase activity"/>
    <property type="evidence" value="ECO:0007669"/>
    <property type="project" value="InterPro"/>
</dbReference>
<dbReference type="Gene3D" id="3.40.390.10">
    <property type="entry name" value="Collagenase (Catalytic Domain)"/>
    <property type="match status" value="1"/>
</dbReference>
<name>A0A9W8WS63_9PLEO</name>
<accession>A0A9W8WS63</accession>
<protein>
    <submittedName>
        <fullName evidence="2">Uncharacterized protein</fullName>
    </submittedName>
</protein>
<proteinExistence type="predicted"/>
<comment type="caution">
    <text evidence="2">The sequence shown here is derived from an EMBL/GenBank/DDBJ whole genome shotgun (WGS) entry which is preliminary data.</text>
</comment>
<organism evidence="2 3">
    <name type="scientific">Didymella glomerata</name>
    <dbReference type="NCBI Taxonomy" id="749621"/>
    <lineage>
        <taxon>Eukaryota</taxon>
        <taxon>Fungi</taxon>
        <taxon>Dikarya</taxon>
        <taxon>Ascomycota</taxon>
        <taxon>Pezizomycotina</taxon>
        <taxon>Dothideomycetes</taxon>
        <taxon>Pleosporomycetidae</taxon>
        <taxon>Pleosporales</taxon>
        <taxon>Pleosporineae</taxon>
        <taxon>Didymellaceae</taxon>
        <taxon>Didymella</taxon>
    </lineage>
</organism>
<reference evidence="2" key="1">
    <citation type="submission" date="2022-10" db="EMBL/GenBank/DDBJ databases">
        <title>Tapping the CABI collections for fungal endophytes: first genome assemblies for Collariella, Neodidymelliopsis, Ascochyta clinopodiicola, Didymella pomorum, Didymosphaeria variabile, Neocosmospora piperis and Neocucurbitaria cava.</title>
        <authorList>
            <person name="Hill R."/>
        </authorList>
    </citation>
    <scope>NUCLEOTIDE SEQUENCE</scope>
    <source>
        <strain evidence="2">IMI 360193</strain>
    </source>
</reference>
<feature type="signal peptide" evidence="1">
    <location>
        <begin position="1"/>
        <end position="20"/>
    </location>
</feature>